<comment type="caution">
    <text evidence="1">The sequence shown here is derived from an EMBL/GenBank/DDBJ whole genome shotgun (WGS) entry which is preliminary data.</text>
</comment>
<evidence type="ECO:0000313" key="2">
    <source>
        <dbReference type="Proteomes" id="UP001603857"/>
    </source>
</evidence>
<reference evidence="1 2" key="1">
    <citation type="submission" date="2024-08" db="EMBL/GenBank/DDBJ databases">
        <title>Insights into the chromosomal genome structure of Flemingia macrophylla.</title>
        <authorList>
            <person name="Ding Y."/>
            <person name="Zhao Y."/>
            <person name="Bi W."/>
            <person name="Wu M."/>
            <person name="Zhao G."/>
            <person name="Gong Y."/>
            <person name="Li W."/>
            <person name="Zhang P."/>
        </authorList>
    </citation>
    <scope>NUCLEOTIDE SEQUENCE [LARGE SCALE GENOMIC DNA]</scope>
    <source>
        <strain evidence="1">DYQJB</strain>
        <tissue evidence="1">Leaf</tissue>
    </source>
</reference>
<evidence type="ECO:0000313" key="1">
    <source>
        <dbReference type="EMBL" id="KAL2336987.1"/>
    </source>
</evidence>
<sequence>MKIHINYNFRVQHYTHFQNSYRELFSFDAKLGELAHRDSASVLESLEKGALGNDINGGGMEGWSLA</sequence>
<keyword evidence="2" id="KW-1185">Reference proteome</keyword>
<dbReference type="EMBL" id="JBGMDY010000004">
    <property type="protein sequence ID" value="KAL2336987.1"/>
    <property type="molecule type" value="Genomic_DNA"/>
</dbReference>
<dbReference type="Proteomes" id="UP001603857">
    <property type="component" value="Unassembled WGS sequence"/>
</dbReference>
<name>A0ABD1MMF2_9FABA</name>
<proteinExistence type="predicted"/>
<organism evidence="1 2">
    <name type="scientific">Flemingia macrophylla</name>
    <dbReference type="NCBI Taxonomy" id="520843"/>
    <lineage>
        <taxon>Eukaryota</taxon>
        <taxon>Viridiplantae</taxon>
        <taxon>Streptophyta</taxon>
        <taxon>Embryophyta</taxon>
        <taxon>Tracheophyta</taxon>
        <taxon>Spermatophyta</taxon>
        <taxon>Magnoliopsida</taxon>
        <taxon>eudicotyledons</taxon>
        <taxon>Gunneridae</taxon>
        <taxon>Pentapetalae</taxon>
        <taxon>rosids</taxon>
        <taxon>fabids</taxon>
        <taxon>Fabales</taxon>
        <taxon>Fabaceae</taxon>
        <taxon>Papilionoideae</taxon>
        <taxon>50 kb inversion clade</taxon>
        <taxon>NPAAA clade</taxon>
        <taxon>indigoferoid/millettioid clade</taxon>
        <taxon>Phaseoleae</taxon>
        <taxon>Flemingia</taxon>
    </lineage>
</organism>
<dbReference type="AlphaFoldDB" id="A0ABD1MMF2"/>
<protein>
    <submittedName>
        <fullName evidence="1">Uncharacterized protein</fullName>
    </submittedName>
</protein>
<accession>A0ABD1MMF2</accession>
<gene>
    <name evidence="1" type="ORF">Fmac_011433</name>
</gene>